<dbReference type="EMBL" id="DUZY01000002">
    <property type="protein sequence ID" value="DAD27908.1"/>
    <property type="molecule type" value="Genomic_DNA"/>
</dbReference>
<accession>A0A822YEI0</accession>
<sequence length="49" mass="5808">MPSPRKFLTHFSKRRCCFHHGLKEISSGIATERSVDVRVERVLEDHWID</sequence>
<reference evidence="1 2" key="1">
    <citation type="journal article" date="2020" name="Mol. Biol. Evol.">
        <title>Distinct Expression and Methylation Patterns for Genes with Different Fates following a Single Whole-Genome Duplication in Flowering Plants.</title>
        <authorList>
            <person name="Shi T."/>
            <person name="Rahmani R.S."/>
            <person name="Gugger P.F."/>
            <person name="Wang M."/>
            <person name="Li H."/>
            <person name="Zhang Y."/>
            <person name="Li Z."/>
            <person name="Wang Q."/>
            <person name="Van de Peer Y."/>
            <person name="Marchal K."/>
            <person name="Chen J."/>
        </authorList>
    </citation>
    <scope>NUCLEOTIDE SEQUENCE [LARGE SCALE GENOMIC DNA]</scope>
    <source>
        <tissue evidence="1">Leaf</tissue>
    </source>
</reference>
<protein>
    <submittedName>
        <fullName evidence="1">Uncharacterized protein</fullName>
    </submittedName>
</protein>
<name>A0A822YEI0_NELNU</name>
<gene>
    <name evidence="1" type="ORF">HUJ06_029376</name>
</gene>
<evidence type="ECO:0000313" key="2">
    <source>
        <dbReference type="Proteomes" id="UP000607653"/>
    </source>
</evidence>
<proteinExistence type="predicted"/>
<organism evidence="1 2">
    <name type="scientific">Nelumbo nucifera</name>
    <name type="common">Sacred lotus</name>
    <dbReference type="NCBI Taxonomy" id="4432"/>
    <lineage>
        <taxon>Eukaryota</taxon>
        <taxon>Viridiplantae</taxon>
        <taxon>Streptophyta</taxon>
        <taxon>Embryophyta</taxon>
        <taxon>Tracheophyta</taxon>
        <taxon>Spermatophyta</taxon>
        <taxon>Magnoliopsida</taxon>
        <taxon>Proteales</taxon>
        <taxon>Nelumbonaceae</taxon>
        <taxon>Nelumbo</taxon>
    </lineage>
</organism>
<keyword evidence="2" id="KW-1185">Reference proteome</keyword>
<comment type="caution">
    <text evidence="1">The sequence shown here is derived from an EMBL/GenBank/DDBJ whole genome shotgun (WGS) entry which is preliminary data.</text>
</comment>
<dbReference type="Proteomes" id="UP000607653">
    <property type="component" value="Unassembled WGS sequence"/>
</dbReference>
<dbReference type="AlphaFoldDB" id="A0A822YEI0"/>
<evidence type="ECO:0000313" key="1">
    <source>
        <dbReference type="EMBL" id="DAD27908.1"/>
    </source>
</evidence>